<comment type="caution">
    <text evidence="2">The sequence shown here is derived from an EMBL/GenBank/DDBJ whole genome shotgun (WGS) entry which is preliminary data.</text>
</comment>
<feature type="region of interest" description="Disordered" evidence="1">
    <location>
        <begin position="1"/>
        <end position="28"/>
    </location>
</feature>
<protein>
    <submittedName>
        <fullName evidence="2">Uncharacterized protein</fullName>
    </submittedName>
</protein>
<name>A0A8J2Q641_9BILA</name>
<dbReference type="Proteomes" id="UP000746747">
    <property type="component" value="Unassembled WGS sequence"/>
</dbReference>
<gene>
    <name evidence="2" type="ORF">CJOHNSTONI_LOCUS7807</name>
</gene>
<organism evidence="2 3">
    <name type="scientific">Cercopithifilaria johnstoni</name>
    <dbReference type="NCBI Taxonomy" id="2874296"/>
    <lineage>
        <taxon>Eukaryota</taxon>
        <taxon>Metazoa</taxon>
        <taxon>Ecdysozoa</taxon>
        <taxon>Nematoda</taxon>
        <taxon>Chromadorea</taxon>
        <taxon>Rhabditida</taxon>
        <taxon>Spirurina</taxon>
        <taxon>Spiruromorpha</taxon>
        <taxon>Filarioidea</taxon>
        <taxon>Onchocercidae</taxon>
        <taxon>Cercopithifilaria</taxon>
    </lineage>
</organism>
<evidence type="ECO:0000313" key="3">
    <source>
        <dbReference type="Proteomes" id="UP000746747"/>
    </source>
</evidence>
<evidence type="ECO:0000313" key="2">
    <source>
        <dbReference type="EMBL" id="CAG9538058.1"/>
    </source>
</evidence>
<evidence type="ECO:0000256" key="1">
    <source>
        <dbReference type="SAM" id="MobiDB-lite"/>
    </source>
</evidence>
<feature type="compositionally biased region" description="Polar residues" evidence="1">
    <location>
        <begin position="9"/>
        <end position="19"/>
    </location>
</feature>
<proteinExistence type="predicted"/>
<reference evidence="2" key="1">
    <citation type="submission" date="2021-09" db="EMBL/GenBank/DDBJ databases">
        <authorList>
            <consortium name="Pathogen Informatics"/>
        </authorList>
    </citation>
    <scope>NUCLEOTIDE SEQUENCE</scope>
</reference>
<dbReference type="AlphaFoldDB" id="A0A8J2Q641"/>
<accession>A0A8J2Q641</accession>
<feature type="non-terminal residue" evidence="2">
    <location>
        <position position="1"/>
    </location>
</feature>
<sequence>GMHYCSDSYFLSTSEITPSSDDEKRQQQTIADRFHSLNESEKEASIETL</sequence>
<keyword evidence="3" id="KW-1185">Reference proteome</keyword>
<dbReference type="EMBL" id="CAKAEH010001619">
    <property type="protein sequence ID" value="CAG9538058.1"/>
    <property type="molecule type" value="Genomic_DNA"/>
</dbReference>